<accession>A0A223I1L4</accession>
<name>A0A223I1L4_THETR</name>
<reference evidence="1 2" key="1">
    <citation type="submission" date="2016-08" db="EMBL/GenBank/DDBJ databases">
        <title>A novel genetic cassette of butanologenic Thermoanaerobacterium thermosaccharolyticum that directly convert cellulose to butanol.</title>
        <authorList>
            <person name="Li T."/>
            <person name="He J."/>
        </authorList>
    </citation>
    <scope>NUCLEOTIDE SEQUENCE [LARGE SCALE GENOMIC DNA]</scope>
    <source>
        <strain evidence="1 2">TG57</strain>
    </source>
</reference>
<dbReference type="RefSeq" id="WP_015311328.1">
    <property type="nucleotide sequence ID" value="NZ_CP016893.1"/>
</dbReference>
<proteinExistence type="predicted"/>
<evidence type="ECO:0000313" key="1">
    <source>
        <dbReference type="EMBL" id="AST58636.1"/>
    </source>
</evidence>
<gene>
    <name evidence="1" type="ORF">Thert_02816</name>
</gene>
<dbReference type="EMBL" id="CP016893">
    <property type="protein sequence ID" value="AST58636.1"/>
    <property type="molecule type" value="Genomic_DNA"/>
</dbReference>
<organism evidence="1 2">
    <name type="scientific">Thermoanaerobacterium thermosaccharolyticum</name>
    <name type="common">Clostridium thermosaccharolyticum</name>
    <dbReference type="NCBI Taxonomy" id="1517"/>
    <lineage>
        <taxon>Bacteria</taxon>
        <taxon>Bacillati</taxon>
        <taxon>Bacillota</taxon>
        <taxon>Clostridia</taxon>
        <taxon>Thermoanaerobacterales</taxon>
        <taxon>Thermoanaerobacteraceae</taxon>
        <taxon>Thermoanaerobacterium</taxon>
    </lineage>
</organism>
<keyword evidence="1" id="KW-0436">Ligase</keyword>
<dbReference type="AlphaFoldDB" id="A0A223I1L4"/>
<dbReference type="GO" id="GO:0016874">
    <property type="term" value="F:ligase activity"/>
    <property type="evidence" value="ECO:0007669"/>
    <property type="project" value="UniProtKB-KW"/>
</dbReference>
<evidence type="ECO:0000313" key="2">
    <source>
        <dbReference type="Proteomes" id="UP000214975"/>
    </source>
</evidence>
<protein>
    <submittedName>
        <fullName evidence="1">Alanine-tRNA ligase</fullName>
    </submittedName>
</protein>
<dbReference type="Proteomes" id="UP000214975">
    <property type="component" value="Chromosome"/>
</dbReference>
<sequence>MIKVYSKTNKYGIIYGKIDSYNWYALVQDDIVDYGINPNTLAKGSGRVSRLFVYKEVKAATMNQNTVMESVIADYRHSWNLLKSDQKELIKKLVNYLELRYSLKVLKEAK</sequence>